<name>A0A914LL96_MELIC</name>
<dbReference type="Proteomes" id="UP000887563">
    <property type="component" value="Unplaced"/>
</dbReference>
<reference evidence="3" key="1">
    <citation type="submission" date="2022-11" db="UniProtKB">
        <authorList>
            <consortium name="WormBaseParasite"/>
        </authorList>
    </citation>
    <scope>IDENTIFICATION</scope>
</reference>
<evidence type="ECO:0000313" key="3">
    <source>
        <dbReference type="WBParaSite" id="Minc3s00506g13464"/>
    </source>
</evidence>
<feature type="region of interest" description="Disordered" evidence="1">
    <location>
        <begin position="22"/>
        <end position="54"/>
    </location>
</feature>
<feature type="compositionally biased region" description="Polar residues" evidence="1">
    <location>
        <begin position="27"/>
        <end position="47"/>
    </location>
</feature>
<dbReference type="WBParaSite" id="Minc3s00506g13464">
    <property type="protein sequence ID" value="Minc3s00506g13464"/>
    <property type="gene ID" value="Minc3s00506g13464"/>
</dbReference>
<proteinExistence type="predicted"/>
<sequence>MVFLRLLIIINLKNNLEKIKKTLETPKASNPSKDNSEITNTTTTPQRQPIKFIS</sequence>
<evidence type="ECO:0000256" key="1">
    <source>
        <dbReference type="SAM" id="MobiDB-lite"/>
    </source>
</evidence>
<dbReference type="AlphaFoldDB" id="A0A914LL96"/>
<evidence type="ECO:0000313" key="2">
    <source>
        <dbReference type="Proteomes" id="UP000887563"/>
    </source>
</evidence>
<protein>
    <submittedName>
        <fullName evidence="3">Candidate secreted effector</fullName>
    </submittedName>
</protein>
<keyword evidence="2" id="KW-1185">Reference proteome</keyword>
<organism evidence="2 3">
    <name type="scientific">Meloidogyne incognita</name>
    <name type="common">Southern root-knot nematode worm</name>
    <name type="synonym">Oxyuris incognita</name>
    <dbReference type="NCBI Taxonomy" id="6306"/>
    <lineage>
        <taxon>Eukaryota</taxon>
        <taxon>Metazoa</taxon>
        <taxon>Ecdysozoa</taxon>
        <taxon>Nematoda</taxon>
        <taxon>Chromadorea</taxon>
        <taxon>Rhabditida</taxon>
        <taxon>Tylenchina</taxon>
        <taxon>Tylenchomorpha</taxon>
        <taxon>Tylenchoidea</taxon>
        <taxon>Meloidogynidae</taxon>
        <taxon>Meloidogyninae</taxon>
        <taxon>Meloidogyne</taxon>
        <taxon>Meloidogyne incognita group</taxon>
    </lineage>
</organism>
<accession>A0A914LL96</accession>